<dbReference type="Gene3D" id="3.80.10.10">
    <property type="entry name" value="Ribonuclease Inhibitor"/>
    <property type="match status" value="1"/>
</dbReference>
<feature type="region of interest" description="Disordered" evidence="3">
    <location>
        <begin position="270"/>
        <end position="327"/>
    </location>
</feature>
<feature type="compositionally biased region" description="Low complexity" evidence="3">
    <location>
        <begin position="1184"/>
        <end position="1193"/>
    </location>
</feature>
<accession>A0A0D6EMT1</accession>
<evidence type="ECO:0000313" key="5">
    <source>
        <dbReference type="Proteomes" id="UP000243876"/>
    </source>
</evidence>
<feature type="compositionally biased region" description="Polar residues" evidence="3">
    <location>
        <begin position="287"/>
        <end position="300"/>
    </location>
</feature>
<dbReference type="InterPro" id="IPR001611">
    <property type="entry name" value="Leu-rich_rpt"/>
</dbReference>
<feature type="region of interest" description="Disordered" evidence="3">
    <location>
        <begin position="130"/>
        <end position="255"/>
    </location>
</feature>
<feature type="region of interest" description="Disordered" evidence="3">
    <location>
        <begin position="1332"/>
        <end position="1372"/>
    </location>
</feature>
<feature type="compositionally biased region" description="Low complexity" evidence="3">
    <location>
        <begin position="271"/>
        <end position="285"/>
    </location>
</feature>
<name>A0A0D6EMT1_SPOSA</name>
<feature type="compositionally biased region" description="Basic and acidic residues" evidence="3">
    <location>
        <begin position="68"/>
        <end position="83"/>
    </location>
</feature>
<feature type="region of interest" description="Disordered" evidence="3">
    <location>
        <begin position="347"/>
        <end position="406"/>
    </location>
</feature>
<keyword evidence="2" id="KW-0677">Repeat</keyword>
<evidence type="ECO:0000256" key="1">
    <source>
        <dbReference type="ARBA" id="ARBA00022614"/>
    </source>
</evidence>
<dbReference type="InterPro" id="IPR019487">
    <property type="entry name" value="RAM_signalling_pathway_SOG2"/>
</dbReference>
<proteinExistence type="predicted"/>
<dbReference type="PANTHER" id="PTHR48051">
    <property type="match status" value="1"/>
</dbReference>
<feature type="region of interest" description="Disordered" evidence="3">
    <location>
        <begin position="1"/>
        <end position="115"/>
    </location>
</feature>
<feature type="compositionally biased region" description="Low complexity" evidence="3">
    <location>
        <begin position="803"/>
        <end position="822"/>
    </location>
</feature>
<feature type="compositionally biased region" description="Basic and acidic residues" evidence="3">
    <location>
        <begin position="720"/>
        <end position="737"/>
    </location>
</feature>
<feature type="compositionally biased region" description="Low complexity" evidence="3">
    <location>
        <begin position="302"/>
        <end position="324"/>
    </location>
</feature>
<feature type="compositionally biased region" description="Low complexity" evidence="3">
    <location>
        <begin position="191"/>
        <end position="205"/>
    </location>
</feature>
<feature type="compositionally biased region" description="Polar residues" evidence="3">
    <location>
        <begin position="1"/>
        <end position="14"/>
    </location>
</feature>
<evidence type="ECO:0000256" key="2">
    <source>
        <dbReference type="ARBA" id="ARBA00022737"/>
    </source>
</evidence>
<feature type="compositionally biased region" description="Low complexity" evidence="3">
    <location>
        <begin position="135"/>
        <end position="152"/>
    </location>
</feature>
<keyword evidence="5" id="KW-1185">Reference proteome</keyword>
<dbReference type="PANTHER" id="PTHR48051:SF46">
    <property type="entry name" value="LEUCINE RICH REPEAT-CONTAINING DOMAIN PROTEIN"/>
    <property type="match status" value="1"/>
</dbReference>
<keyword evidence="1" id="KW-0433">Leucine-rich repeat</keyword>
<feature type="compositionally biased region" description="Basic and acidic residues" evidence="3">
    <location>
        <begin position="598"/>
        <end position="610"/>
    </location>
</feature>
<protein>
    <submittedName>
        <fullName evidence="4">SPOSA6832_03066-mRNA-1:cds</fullName>
    </submittedName>
</protein>
<dbReference type="Pfam" id="PF13855">
    <property type="entry name" value="LRR_8"/>
    <property type="match status" value="1"/>
</dbReference>
<evidence type="ECO:0000313" key="4">
    <source>
        <dbReference type="EMBL" id="CEQ41352.1"/>
    </source>
</evidence>
<dbReference type="OrthoDB" id="1394818at2759"/>
<feature type="compositionally biased region" description="Polar residues" evidence="3">
    <location>
        <begin position="769"/>
        <end position="785"/>
    </location>
</feature>
<reference evidence="5" key="1">
    <citation type="submission" date="2015-02" db="EMBL/GenBank/DDBJ databases">
        <authorList>
            <person name="Gon?alves P."/>
        </authorList>
    </citation>
    <scope>NUCLEOTIDE SEQUENCE [LARGE SCALE GENOMIC DNA]</scope>
</reference>
<dbReference type="InterPro" id="IPR050216">
    <property type="entry name" value="LRR_domain-containing"/>
</dbReference>
<feature type="compositionally biased region" description="Low complexity" evidence="3">
    <location>
        <begin position="244"/>
        <end position="255"/>
    </location>
</feature>
<organism evidence="4 5">
    <name type="scientific">Sporidiobolus salmonicolor</name>
    <name type="common">Yeast-like fungus</name>
    <name type="synonym">Sporobolomyces salmonicolor</name>
    <dbReference type="NCBI Taxonomy" id="5005"/>
    <lineage>
        <taxon>Eukaryota</taxon>
        <taxon>Fungi</taxon>
        <taxon>Dikarya</taxon>
        <taxon>Basidiomycota</taxon>
        <taxon>Pucciniomycotina</taxon>
        <taxon>Microbotryomycetes</taxon>
        <taxon>Sporidiobolales</taxon>
        <taxon>Sporidiobolaceae</taxon>
        <taxon>Sporobolomyces</taxon>
    </lineage>
</organism>
<dbReference type="EMBL" id="CENE01000013">
    <property type="protein sequence ID" value="CEQ41352.1"/>
    <property type="molecule type" value="Genomic_DNA"/>
</dbReference>
<dbReference type="Pfam" id="PF10428">
    <property type="entry name" value="SOG2"/>
    <property type="match status" value="1"/>
</dbReference>
<feature type="compositionally biased region" description="Low complexity" evidence="3">
    <location>
        <begin position="347"/>
        <end position="358"/>
    </location>
</feature>
<feature type="compositionally biased region" description="Basic and acidic residues" evidence="3">
    <location>
        <begin position="756"/>
        <end position="766"/>
    </location>
</feature>
<feature type="region of interest" description="Disordered" evidence="3">
    <location>
        <begin position="1184"/>
        <end position="1213"/>
    </location>
</feature>
<feature type="compositionally biased region" description="Basic and acidic residues" evidence="3">
    <location>
        <begin position="838"/>
        <end position="851"/>
    </location>
</feature>
<dbReference type="InterPro" id="IPR032675">
    <property type="entry name" value="LRR_dom_sf"/>
</dbReference>
<feature type="region of interest" description="Disordered" evidence="3">
    <location>
        <begin position="598"/>
        <end position="852"/>
    </location>
</feature>
<dbReference type="GO" id="GO:0005737">
    <property type="term" value="C:cytoplasm"/>
    <property type="evidence" value="ECO:0007669"/>
    <property type="project" value="TreeGrafter"/>
</dbReference>
<dbReference type="SUPFAM" id="SSF52058">
    <property type="entry name" value="L domain-like"/>
    <property type="match status" value="1"/>
</dbReference>
<feature type="region of interest" description="Disordered" evidence="3">
    <location>
        <begin position="1100"/>
        <end position="1119"/>
    </location>
</feature>
<evidence type="ECO:0000256" key="3">
    <source>
        <dbReference type="SAM" id="MobiDB-lite"/>
    </source>
</evidence>
<gene>
    <name evidence="4" type="primary">SPOSA6832_03066</name>
</gene>
<feature type="region of interest" description="Disordered" evidence="3">
    <location>
        <begin position="1033"/>
        <end position="1064"/>
    </location>
</feature>
<sequence>MTRHASQPSVSSVDSLRGFDSLDAASSPMGDRAFDAMQRELGGPAGTQGLGLLEASTSRGPSPNYAREMGRLYEEPEEYHDTARAMSSGRDTDVRGRNGGFGGHEIGEDGVGRPASIDLDNAMSFLLSPPPSFDAPTASAKQFAAAAASDASRGQSRGGRVFPAPLLLKGGSNPSSPIFPQTAPLSIPRRPSASSGGSNGSPSPGQGMGRSWSAVREREGPIGPPPSAGESSRSQLPYQRHRPQQSSTSSLSQGSYLPYNNSYLYEPRHQASASISTVSTASPAVGSRSNPQAFPSSSSIGPAPVMSAAMSAPVASSTSTASSSPEPPISAQALLLHVLALRSASSPMSLSQSQGPLSRSGTPLLPQPSHQRIRSAGSATGAEGEPSPASTERSPRPAYTGGPRLDTVDLSHKRIAEVPLEVVEELKDEVEKLALGYNLLRDLPPYFMGLGNRLKYLNVRVNMLTTFPAVLCEMPSIEILDISRNKIRKLPQNPGTLLNLKVSFVFFASPLSTELTWTARQVFSIAKNRIKRLPTWFTAMSHLKVLKLDHNPLDWPPKEVSTFQTAGSISGAPMTKQEEADEMQRWLPALIRWMRENREKEVEREREREREKRRRPSMTAEHLSEDERPSQASDDFSRPIGMPRTESGRLRTSPSLPSIEVFPRPRAGTFTRTGTDFTSVIGSNGDLDNDPSARHSRNASHSITQSLEPGPRPGLKAKKSLPDLRQSHAEILAERRTGTTIEEEPPRPRMPVLDGPLRRLREERPGLLHSTSARAALPTQASTSKPLVMPSPGPPESHILVRSQSACPLPPASAAASSSPPSHQDTAPLPRTGTNADFDARGQSKRADVDRSAATFDRNSGAYFRRMSMLPASTIAKTVPVALLQFADTIRGILFSLSQIYSALRQFVVFASQDRLPAAVARLMGSADQATNSLINALDRFDSLSRRGTPPQHIIRDIFTTCRDNVSTFGKLVAALQPQLKVLTGSADVRYTRTLLLMLYGSMGEIANSWSAVAPLFTDADDPASAMLILQPPTPSPMLEMSTASSSTGGVRLQRTRSTTRRHAGSFSVEDVQLGAVLPPADIPPVPAIPASTSLDENGFSEFNGGTVRARPTLSSKSSVSSAFGLPSGFAMPPTMHYQDMVQKAFEQPLTPGGTGLFERSPAIGLSSRSGSFSVANPPVLSTSVSFPSSTSLNGTAPPPSSYNPHRESRPVSTLNADETFVDQADSTIQIAFDVYQMLADSVDDPNSPSSAGAIGKKRARELMELCKAGNDTTARLKRAVERVRGGDGRGRLKFTSSDARRLGDSSFDFVQARALLSITVIKFARAVKTTSTEVSFSPQPQPSSRGGSGGGEREAREGGFGGEVKSRDYAV</sequence>
<feature type="compositionally biased region" description="Basic residues" evidence="3">
    <location>
        <begin position="1054"/>
        <end position="1064"/>
    </location>
</feature>
<dbReference type="Proteomes" id="UP000243876">
    <property type="component" value="Unassembled WGS sequence"/>
</dbReference>
<feature type="compositionally biased region" description="Polar residues" evidence="3">
    <location>
        <begin position="670"/>
        <end position="682"/>
    </location>
</feature>